<dbReference type="InterPro" id="IPR051598">
    <property type="entry name" value="TSUP/Inactive_protease-like"/>
</dbReference>
<keyword evidence="2 5" id="KW-0812">Transmembrane</keyword>
<feature type="transmembrane region" description="Helical" evidence="5">
    <location>
        <begin position="108"/>
        <end position="127"/>
    </location>
</feature>
<evidence type="ECO:0000256" key="1">
    <source>
        <dbReference type="ARBA" id="ARBA00004141"/>
    </source>
</evidence>
<dbReference type="Proteomes" id="UP000199206">
    <property type="component" value="Unassembled WGS sequence"/>
</dbReference>
<comment type="subcellular location">
    <subcellularLocation>
        <location evidence="5">Cell membrane</location>
        <topology evidence="5">Multi-pass membrane protein</topology>
    </subcellularLocation>
    <subcellularLocation>
        <location evidence="1">Membrane</location>
        <topology evidence="1">Multi-pass membrane protein</topology>
    </subcellularLocation>
</comment>
<protein>
    <recommendedName>
        <fullName evidence="5">Probable membrane transporter protein</fullName>
    </recommendedName>
</protein>
<comment type="similarity">
    <text evidence="5">Belongs to the 4-toluene sulfonate uptake permease (TSUP) (TC 2.A.102) family.</text>
</comment>
<dbReference type="STRING" id="1166340.SAMN05192583_1521"/>
<evidence type="ECO:0000256" key="3">
    <source>
        <dbReference type="ARBA" id="ARBA00022989"/>
    </source>
</evidence>
<keyword evidence="5" id="KW-1003">Cell membrane</keyword>
<evidence type="ECO:0000313" key="6">
    <source>
        <dbReference type="EMBL" id="SEM91944.1"/>
    </source>
</evidence>
<sequence>MEAIVTLNPLYSLAGVLVGLLVGLTGVGGGSLMTPLLVLAFGFHPATAVGTDLLYASVTKTVGTTVHGWRGTVDWRVVGRLALGSVPAALLSLLMLSHMGERTGEAGHLMATLLGATLLVTAIATLFRQRLVGWLVARLGTAEGARLTLLTAALGAVLGVLVSLTSVGAGALGMTALLVLYPRHALKSLVGSDIAHAVPLTLLAGIGHWLLGSVDLSLLASLLLGSIPGIIVGSLLASTVKEGVLRPILAVTLLLVGVKLLV</sequence>
<keyword evidence="3 5" id="KW-1133">Transmembrane helix</keyword>
<feature type="transmembrane region" description="Helical" evidence="5">
    <location>
        <begin position="36"/>
        <end position="57"/>
    </location>
</feature>
<name>A0A1H8CBZ1_9SPHN</name>
<evidence type="ECO:0000313" key="7">
    <source>
        <dbReference type="Proteomes" id="UP000199206"/>
    </source>
</evidence>
<gene>
    <name evidence="6" type="ORF">SAMN05192583_1521</name>
</gene>
<evidence type="ECO:0000256" key="2">
    <source>
        <dbReference type="ARBA" id="ARBA00022692"/>
    </source>
</evidence>
<dbReference type="Pfam" id="PF01925">
    <property type="entry name" value="TauE"/>
    <property type="match status" value="1"/>
</dbReference>
<dbReference type="InterPro" id="IPR002781">
    <property type="entry name" value="TM_pro_TauE-like"/>
</dbReference>
<proteinExistence type="inferred from homology"/>
<reference evidence="7" key="1">
    <citation type="submission" date="2016-10" db="EMBL/GenBank/DDBJ databases">
        <authorList>
            <person name="Varghese N."/>
            <person name="Submissions S."/>
        </authorList>
    </citation>
    <scope>NUCLEOTIDE SEQUENCE [LARGE SCALE GENOMIC DNA]</scope>
    <source>
        <strain evidence="7">S6-262</strain>
    </source>
</reference>
<feature type="transmembrane region" description="Helical" evidence="5">
    <location>
        <begin position="192"/>
        <end position="211"/>
    </location>
</feature>
<dbReference type="PANTHER" id="PTHR43701">
    <property type="entry name" value="MEMBRANE TRANSPORTER PROTEIN MJ0441-RELATED"/>
    <property type="match status" value="1"/>
</dbReference>
<organism evidence="6 7">
    <name type="scientific">Sphingomonas gellani</name>
    <dbReference type="NCBI Taxonomy" id="1166340"/>
    <lineage>
        <taxon>Bacteria</taxon>
        <taxon>Pseudomonadati</taxon>
        <taxon>Pseudomonadota</taxon>
        <taxon>Alphaproteobacteria</taxon>
        <taxon>Sphingomonadales</taxon>
        <taxon>Sphingomonadaceae</taxon>
        <taxon>Sphingomonas</taxon>
    </lineage>
</organism>
<dbReference type="AlphaFoldDB" id="A0A1H8CBZ1"/>
<dbReference type="EMBL" id="FOCF01000003">
    <property type="protein sequence ID" value="SEM91944.1"/>
    <property type="molecule type" value="Genomic_DNA"/>
</dbReference>
<feature type="transmembrane region" description="Helical" evidence="5">
    <location>
        <begin position="6"/>
        <end position="24"/>
    </location>
</feature>
<feature type="transmembrane region" description="Helical" evidence="5">
    <location>
        <begin position="77"/>
        <end position="96"/>
    </location>
</feature>
<feature type="transmembrane region" description="Helical" evidence="5">
    <location>
        <begin position="217"/>
        <end position="237"/>
    </location>
</feature>
<evidence type="ECO:0000256" key="5">
    <source>
        <dbReference type="RuleBase" id="RU363041"/>
    </source>
</evidence>
<evidence type="ECO:0000256" key="4">
    <source>
        <dbReference type="ARBA" id="ARBA00023136"/>
    </source>
</evidence>
<keyword evidence="7" id="KW-1185">Reference proteome</keyword>
<keyword evidence="4 5" id="KW-0472">Membrane</keyword>
<dbReference type="GO" id="GO:0005886">
    <property type="term" value="C:plasma membrane"/>
    <property type="evidence" value="ECO:0007669"/>
    <property type="project" value="UniProtKB-SubCell"/>
</dbReference>
<dbReference type="PANTHER" id="PTHR43701:SF2">
    <property type="entry name" value="MEMBRANE TRANSPORTER PROTEIN YJNA-RELATED"/>
    <property type="match status" value="1"/>
</dbReference>
<feature type="transmembrane region" description="Helical" evidence="5">
    <location>
        <begin position="147"/>
        <end position="180"/>
    </location>
</feature>
<feature type="transmembrane region" description="Helical" evidence="5">
    <location>
        <begin position="244"/>
        <end position="261"/>
    </location>
</feature>
<accession>A0A1H8CBZ1</accession>